<feature type="region of interest" description="Disordered" evidence="1">
    <location>
        <begin position="75"/>
        <end position="148"/>
    </location>
</feature>
<keyword evidence="2" id="KW-0378">Hydrolase</keyword>
<evidence type="ECO:0000256" key="1">
    <source>
        <dbReference type="SAM" id="MobiDB-lite"/>
    </source>
</evidence>
<feature type="compositionally biased region" description="Basic and acidic residues" evidence="1">
    <location>
        <begin position="126"/>
        <end position="148"/>
    </location>
</feature>
<keyword evidence="3" id="KW-1185">Reference proteome</keyword>
<dbReference type="GO" id="GO:0008237">
    <property type="term" value="F:metallopeptidase activity"/>
    <property type="evidence" value="ECO:0007669"/>
    <property type="project" value="UniProtKB-KW"/>
</dbReference>
<evidence type="ECO:0000313" key="2">
    <source>
        <dbReference type="EMBL" id="EPE02598.1"/>
    </source>
</evidence>
<dbReference type="EMBL" id="KE148176">
    <property type="protein sequence ID" value="EPE02598.1"/>
    <property type="molecule type" value="Genomic_DNA"/>
</dbReference>
<proteinExistence type="predicted"/>
<gene>
    <name evidence="2" type="ORF">F503_06574</name>
</gene>
<name>S3C8R2_OPHP1</name>
<dbReference type="STRING" id="1262450.S3C8R2"/>
<feature type="compositionally biased region" description="Basic and acidic residues" evidence="1">
    <location>
        <begin position="89"/>
        <end position="102"/>
    </location>
</feature>
<protein>
    <submittedName>
        <fullName evidence="2">Metalloprotease-like protein</fullName>
    </submittedName>
</protein>
<accession>S3C8R2</accession>
<dbReference type="AlphaFoldDB" id="S3C8R2"/>
<keyword evidence="2" id="KW-0482">Metalloprotease</keyword>
<reference evidence="2 3" key="1">
    <citation type="journal article" date="2013" name="BMC Genomics">
        <title>The genome and transcriptome of the pine saprophyte Ophiostoma piceae, and a comparison with the bark beetle-associated pine pathogen Grosmannia clavigera.</title>
        <authorList>
            <person name="Haridas S."/>
            <person name="Wang Y."/>
            <person name="Lim L."/>
            <person name="Massoumi Alamouti S."/>
            <person name="Jackman S."/>
            <person name="Docking R."/>
            <person name="Robertson G."/>
            <person name="Birol I."/>
            <person name="Bohlmann J."/>
            <person name="Breuil C."/>
        </authorList>
    </citation>
    <scope>NUCLEOTIDE SEQUENCE [LARGE SCALE GENOMIC DNA]</scope>
    <source>
        <strain evidence="2 3">UAMH 11346</strain>
    </source>
</reference>
<sequence length="148" mass="16659">MARIAHIMLMSYAGLDFTCLHRLPSHVDTEWESDRTTMDLERAGIYNPDVREANVAWNAEVQRVMHFDFDRVSLDYLPDPPTDDEEDQAEPRSETKRVKTEPDAADSGARSPLLSRADANAMDDAVGGHDDDLAKKTLPKAEEVEQCE</sequence>
<dbReference type="VEuPathDB" id="FungiDB:F503_06574"/>
<evidence type="ECO:0000313" key="3">
    <source>
        <dbReference type="Proteomes" id="UP000016923"/>
    </source>
</evidence>
<keyword evidence="2" id="KW-0645">Protease</keyword>
<dbReference type="Proteomes" id="UP000016923">
    <property type="component" value="Unassembled WGS sequence"/>
</dbReference>
<dbReference type="HOGENOM" id="CLU_1759350_0_0_1"/>
<organism evidence="2 3">
    <name type="scientific">Ophiostoma piceae (strain UAMH 11346)</name>
    <name type="common">Sap stain fungus</name>
    <dbReference type="NCBI Taxonomy" id="1262450"/>
    <lineage>
        <taxon>Eukaryota</taxon>
        <taxon>Fungi</taxon>
        <taxon>Dikarya</taxon>
        <taxon>Ascomycota</taxon>
        <taxon>Pezizomycotina</taxon>
        <taxon>Sordariomycetes</taxon>
        <taxon>Sordariomycetidae</taxon>
        <taxon>Ophiostomatales</taxon>
        <taxon>Ophiostomataceae</taxon>
        <taxon>Ophiostoma</taxon>
    </lineage>
</organism>
<dbReference type="GO" id="GO:0006508">
    <property type="term" value="P:proteolysis"/>
    <property type="evidence" value="ECO:0007669"/>
    <property type="project" value="UniProtKB-KW"/>
</dbReference>